<dbReference type="AlphaFoldDB" id="A0A1G9L5S2"/>
<dbReference type="InterPro" id="IPR016166">
    <property type="entry name" value="FAD-bd_PCMH"/>
</dbReference>
<dbReference type="Proteomes" id="UP000199555">
    <property type="component" value="Unassembled WGS sequence"/>
</dbReference>
<evidence type="ECO:0000256" key="3">
    <source>
        <dbReference type="ARBA" id="ARBA00022827"/>
    </source>
</evidence>
<dbReference type="InterPro" id="IPR016164">
    <property type="entry name" value="FAD-linked_Oxase-like_C"/>
</dbReference>
<name>A0A1G9L5S2_9RHOB</name>
<keyword evidence="2 5" id="KW-0285">Flavoprotein</keyword>
<gene>
    <name evidence="8" type="ORF">SAMN04487971_11368</name>
</gene>
<protein>
    <recommendedName>
        <fullName evidence="5">D-lactate dehydrogenase</fullName>
        <ecNumber evidence="5">1.1.5.12</ecNumber>
    </recommendedName>
</protein>
<dbReference type="InterPro" id="IPR016167">
    <property type="entry name" value="FAD-bd_PCMH_sub1"/>
</dbReference>
<dbReference type="InterPro" id="IPR036318">
    <property type="entry name" value="FAD-bd_PCMH-like_sf"/>
</dbReference>
<accession>A0A1G9L5S2</accession>
<dbReference type="OrthoDB" id="9772552at2"/>
<dbReference type="GO" id="GO:0055085">
    <property type="term" value="P:transmembrane transport"/>
    <property type="evidence" value="ECO:0007669"/>
    <property type="project" value="InterPro"/>
</dbReference>
<evidence type="ECO:0000256" key="2">
    <source>
        <dbReference type="ARBA" id="ARBA00022630"/>
    </source>
</evidence>
<dbReference type="Pfam" id="PF09330">
    <property type="entry name" value="Lact-deh-memb"/>
    <property type="match status" value="1"/>
</dbReference>
<dbReference type="InterPro" id="IPR006094">
    <property type="entry name" value="Oxid_FAD_bind_N"/>
</dbReference>
<feature type="binding site" evidence="6">
    <location>
        <position position="168"/>
    </location>
    <ligand>
        <name>FAD</name>
        <dbReference type="ChEBI" id="CHEBI:57692"/>
    </ligand>
</feature>
<comment type="catalytic activity">
    <reaction evidence="5">
        <text>(R)-lactate + a quinone = a quinol + pyruvate</text>
        <dbReference type="Rhea" id="RHEA:51468"/>
        <dbReference type="ChEBI" id="CHEBI:15361"/>
        <dbReference type="ChEBI" id="CHEBI:16004"/>
        <dbReference type="ChEBI" id="CHEBI:24646"/>
        <dbReference type="ChEBI" id="CHEBI:132124"/>
        <dbReference type="EC" id="1.1.5.12"/>
    </reaction>
</comment>
<dbReference type="InterPro" id="IPR051264">
    <property type="entry name" value="FAD-oxidored/transferase_4"/>
</dbReference>
<feature type="binding site" evidence="6">
    <location>
        <position position="265"/>
    </location>
    <ligand>
        <name>FAD</name>
        <dbReference type="ChEBI" id="CHEBI:57692"/>
    </ligand>
</feature>
<dbReference type="PROSITE" id="PS51387">
    <property type="entry name" value="FAD_PCMH"/>
    <property type="match status" value="1"/>
</dbReference>
<evidence type="ECO:0000256" key="6">
    <source>
        <dbReference type="PIRSR" id="PIRSR000101-1"/>
    </source>
</evidence>
<dbReference type="PIRSF" id="PIRSF000101">
    <property type="entry name" value="D-lactate_dh"/>
    <property type="match status" value="1"/>
</dbReference>
<feature type="binding site" evidence="6">
    <location>
        <position position="270"/>
    </location>
    <ligand>
        <name>FAD</name>
        <dbReference type="ChEBI" id="CHEBI:57692"/>
    </ligand>
</feature>
<keyword evidence="9" id="KW-1185">Reference proteome</keyword>
<evidence type="ECO:0000259" key="7">
    <source>
        <dbReference type="PROSITE" id="PS51387"/>
    </source>
</evidence>
<reference evidence="9" key="1">
    <citation type="submission" date="2016-10" db="EMBL/GenBank/DDBJ databases">
        <authorList>
            <person name="Varghese N."/>
            <person name="Submissions S."/>
        </authorList>
    </citation>
    <scope>NUCLEOTIDE SEQUENCE [LARGE SCALE GENOMIC DNA]</scope>
    <source>
        <strain evidence="9">CGMCC 1.7655</strain>
    </source>
</reference>
<evidence type="ECO:0000256" key="4">
    <source>
        <dbReference type="ARBA" id="ARBA00023002"/>
    </source>
</evidence>
<dbReference type="Gene3D" id="3.30.1370.20">
    <property type="entry name" value="D-lactate dehydrogenase, cap domain, subdomain 2"/>
    <property type="match status" value="1"/>
</dbReference>
<dbReference type="GO" id="GO:0006089">
    <property type="term" value="P:lactate metabolic process"/>
    <property type="evidence" value="ECO:0007669"/>
    <property type="project" value="InterPro"/>
</dbReference>
<dbReference type="GO" id="GO:0102029">
    <property type="term" value="F:D-lactate dehydrogenase (quinone) activity"/>
    <property type="evidence" value="ECO:0007669"/>
    <property type="project" value="UniProtKB-EC"/>
</dbReference>
<dbReference type="InterPro" id="IPR016172">
    <property type="entry name" value="D-lactate_DH_C-sub1"/>
</dbReference>
<comment type="cofactor">
    <cofactor evidence="1 5 6">
        <name>FAD</name>
        <dbReference type="ChEBI" id="CHEBI:57692"/>
    </cofactor>
</comment>
<dbReference type="GO" id="GO:0022904">
    <property type="term" value="P:respiratory electron transport chain"/>
    <property type="evidence" value="ECO:0007669"/>
    <property type="project" value="InterPro"/>
</dbReference>
<dbReference type="InterPro" id="IPR015409">
    <property type="entry name" value="Lactate_DH_C"/>
</dbReference>
<dbReference type="Gene3D" id="3.30.70.610">
    <property type="entry name" value="D-lactate dehydrogenase, cap domain, subdomain 1"/>
    <property type="match status" value="2"/>
</dbReference>
<keyword evidence="4 5" id="KW-0560">Oxidoreductase</keyword>
<dbReference type="RefSeq" id="WP_090756817.1">
    <property type="nucleotide sequence ID" value="NZ_FNGE01000013.1"/>
</dbReference>
<keyword evidence="3 5" id="KW-0274">FAD</keyword>
<dbReference type="Pfam" id="PF01565">
    <property type="entry name" value="FAD_binding_4"/>
    <property type="match status" value="1"/>
</dbReference>
<keyword evidence="5" id="KW-0874">Quinone</keyword>
<evidence type="ECO:0000313" key="8">
    <source>
        <dbReference type="EMBL" id="SDL57097.1"/>
    </source>
</evidence>
<dbReference type="SUPFAM" id="SSF56176">
    <property type="entry name" value="FAD-binding/transporter-associated domain-like"/>
    <property type="match status" value="1"/>
</dbReference>
<dbReference type="GO" id="GO:0048038">
    <property type="term" value="F:quinone binding"/>
    <property type="evidence" value="ECO:0007669"/>
    <property type="project" value="UniProtKB-KW"/>
</dbReference>
<evidence type="ECO:0000313" key="9">
    <source>
        <dbReference type="Proteomes" id="UP000199555"/>
    </source>
</evidence>
<feature type="binding site" evidence="6">
    <location>
        <begin position="93"/>
        <end position="94"/>
    </location>
    <ligand>
        <name>FAD</name>
        <dbReference type="ChEBI" id="CHEBI:57692"/>
    </ligand>
</feature>
<dbReference type="EMBL" id="FNGE01000013">
    <property type="protein sequence ID" value="SDL57097.1"/>
    <property type="molecule type" value="Genomic_DNA"/>
</dbReference>
<evidence type="ECO:0000256" key="5">
    <source>
        <dbReference type="PIRNR" id="PIRNR000101"/>
    </source>
</evidence>
<dbReference type="EC" id="1.1.5.12" evidence="5"/>
<dbReference type="InterPro" id="IPR016169">
    <property type="entry name" value="FAD-bd_PCMH_sub2"/>
</dbReference>
<dbReference type="GO" id="GO:0005886">
    <property type="term" value="C:plasma membrane"/>
    <property type="evidence" value="ECO:0007669"/>
    <property type="project" value="InterPro"/>
</dbReference>
<organism evidence="8 9">
    <name type="scientific">Paracoccus chinensis</name>
    <dbReference type="NCBI Taxonomy" id="525640"/>
    <lineage>
        <taxon>Bacteria</taxon>
        <taxon>Pseudomonadati</taxon>
        <taxon>Pseudomonadota</taxon>
        <taxon>Alphaproteobacteria</taxon>
        <taxon>Rhodobacterales</taxon>
        <taxon>Paracoccaceae</taxon>
        <taxon>Paracoccus</taxon>
    </lineage>
</organism>
<dbReference type="SUPFAM" id="SSF55103">
    <property type="entry name" value="FAD-linked oxidases, C-terminal domain"/>
    <property type="match status" value="1"/>
</dbReference>
<dbReference type="InterPro" id="IPR016173">
    <property type="entry name" value="D-lactate_DH_C-sub2"/>
</dbReference>
<dbReference type="PANTHER" id="PTHR43716">
    <property type="entry name" value="D-2-HYDROXYGLUTARATE DEHYDROGENASE, MITOCHONDRIAL"/>
    <property type="match status" value="1"/>
</dbReference>
<dbReference type="Gene3D" id="3.30.465.10">
    <property type="match status" value="1"/>
</dbReference>
<dbReference type="InterPro" id="IPR012256">
    <property type="entry name" value="D_lactate_DH"/>
</dbReference>
<evidence type="ECO:0000256" key="1">
    <source>
        <dbReference type="ARBA" id="ARBA00001974"/>
    </source>
</evidence>
<feature type="binding site" evidence="6">
    <location>
        <begin position="85"/>
        <end position="89"/>
    </location>
    <ligand>
        <name>FAD</name>
        <dbReference type="ChEBI" id="CHEBI:57692"/>
    </ligand>
</feature>
<feature type="binding site" evidence="6">
    <location>
        <position position="158"/>
    </location>
    <ligand>
        <name>FAD</name>
        <dbReference type="ChEBI" id="CHEBI:57692"/>
    </ligand>
</feature>
<feature type="binding site" evidence="6">
    <location>
        <position position="151"/>
    </location>
    <ligand>
        <name>FAD</name>
        <dbReference type="ChEBI" id="CHEBI:57692"/>
    </ligand>
</feature>
<dbReference type="GO" id="GO:0071949">
    <property type="term" value="F:FAD binding"/>
    <property type="evidence" value="ECO:0007669"/>
    <property type="project" value="InterPro"/>
</dbReference>
<dbReference type="Gene3D" id="3.30.43.10">
    <property type="entry name" value="Uridine Diphospho-n-acetylenolpyruvylglucosamine Reductase, domain 2"/>
    <property type="match status" value="1"/>
</dbReference>
<sequence length="568" mass="61875">MTQHSHDDTIPVAAVAPAPEFLGALRGVVGAAHVLTRPRDTERFRMGYRSGGGEAEAVVRPGTLVEMWRVLQLCVQAGRIVIAQAANTGLTEGSTPKGAYGRPVVIINTLRLSRIDPILDGEQVVCHAGATLYGLERLLDPMGRDPHSVIGSSCLGASVVGGVCNNSGGALVRRGPAYTELALFARLEADGTLRLVNNLGLRLGDDPEEILRRLDAGEIGPGDVDAQAGAASDHGYMDRVRDVDAGTPGRFNADPGRLHEASGCAGRLAVFAVRLDSFPRPAATEVLYIGTNDAGALATLRRRLLTELDPLPIVGEYIHREAWDMAARFGRDTRLFIEWFGTARMPLMFAVKGWADARLRKLPLGTDLSDRFLQFAGQVAPGRLPRRMRDFRDRYEHHLILKLETPTDAAERILDETVGPEGWFRCTAAEGSKALLHRFAVAGAAVRYEAMNRRRTGGLVALDVALRRNDRDWIKPVPPEWADKVAATLSYGHFLCHVFHLDYVLKKGADPAAFNKAMLAMLDDEGAEYPAEHNVGHLYHAKPQLAAFYESLDPLARFNPGIGGTRRS</sequence>
<feature type="domain" description="FAD-binding PCMH-type" evidence="7">
    <location>
        <begin position="51"/>
        <end position="235"/>
    </location>
</feature>
<comment type="function">
    <text evidence="5">Catalyzes the oxidation of D-lactate to pyruvate.</text>
</comment>
<dbReference type="STRING" id="525640.SAMN04487971_11368"/>
<dbReference type="NCBIfam" id="NF008387">
    <property type="entry name" value="PRK11183.1"/>
    <property type="match status" value="1"/>
</dbReference>
<dbReference type="PANTHER" id="PTHR43716:SF1">
    <property type="entry name" value="D-2-HYDROXYGLUTARATE DEHYDROGENASE, MITOCHONDRIAL"/>
    <property type="match status" value="1"/>
</dbReference>
<proteinExistence type="predicted"/>